<sequence length="153" mass="16904">MRITQLASKRLAFVLFMSFVGLVSCKKDDEVQTTAVRSELLVANNWRLSRITDQKGDVIAVNRLGVSALALNFADIQFTDKNVARAIDRSTKQIINGGTWYLVQNNAALDINVTGFAGIFPILELTRTKLTIQQTTTVDGQKTDVNLEFAPSI</sequence>
<evidence type="ECO:0000313" key="1">
    <source>
        <dbReference type="EMBL" id="NID12227.1"/>
    </source>
</evidence>
<evidence type="ECO:0000313" key="2">
    <source>
        <dbReference type="Proteomes" id="UP000606008"/>
    </source>
</evidence>
<evidence type="ECO:0008006" key="3">
    <source>
        <dbReference type="Google" id="ProtNLM"/>
    </source>
</evidence>
<protein>
    <recommendedName>
        <fullName evidence="3">Lipocalin-like domain-containing protein</fullName>
    </recommendedName>
</protein>
<reference evidence="2" key="2">
    <citation type="submission" date="2023-07" db="EMBL/GenBank/DDBJ databases">
        <authorList>
            <person name="Jung D.-H."/>
        </authorList>
    </citation>
    <scope>NUCLEOTIDE SEQUENCE [LARGE SCALE GENOMIC DNA]</scope>
    <source>
        <strain evidence="2">JA-25</strain>
    </source>
</reference>
<proteinExistence type="predicted"/>
<organism evidence="1 2">
    <name type="scientific">Fibrivirga algicola</name>
    <dbReference type="NCBI Taxonomy" id="2950420"/>
    <lineage>
        <taxon>Bacteria</taxon>
        <taxon>Pseudomonadati</taxon>
        <taxon>Bacteroidota</taxon>
        <taxon>Cytophagia</taxon>
        <taxon>Cytophagales</taxon>
        <taxon>Spirosomataceae</taxon>
        <taxon>Fibrivirga</taxon>
    </lineage>
</organism>
<dbReference type="Proteomes" id="UP000606008">
    <property type="component" value="Unassembled WGS sequence"/>
</dbReference>
<name>A0ABX0QMY7_9BACT</name>
<gene>
    <name evidence="1" type="ORF">F7231_18785</name>
</gene>
<keyword evidence="2" id="KW-1185">Reference proteome</keyword>
<accession>A0ABX0QMY7</accession>
<dbReference type="PROSITE" id="PS51257">
    <property type="entry name" value="PROKAR_LIPOPROTEIN"/>
    <property type="match status" value="1"/>
</dbReference>
<reference evidence="2" key="1">
    <citation type="submission" date="2019-09" db="EMBL/GenBank/DDBJ databases">
        <authorList>
            <person name="Jung D.-H."/>
        </authorList>
    </citation>
    <scope>NUCLEOTIDE SEQUENCE [LARGE SCALE GENOMIC DNA]</scope>
    <source>
        <strain evidence="2">JA-25</strain>
    </source>
</reference>
<comment type="caution">
    <text evidence="1">The sequence shown here is derived from an EMBL/GenBank/DDBJ whole genome shotgun (WGS) entry which is preliminary data.</text>
</comment>
<dbReference type="RefSeq" id="WP_166693066.1">
    <property type="nucleotide sequence ID" value="NZ_WAEL01000007.1"/>
</dbReference>
<dbReference type="EMBL" id="WAEL01000007">
    <property type="protein sequence ID" value="NID12227.1"/>
    <property type="molecule type" value="Genomic_DNA"/>
</dbReference>